<dbReference type="Gene3D" id="2.40.70.10">
    <property type="entry name" value="Acid Proteases"/>
    <property type="match status" value="2"/>
</dbReference>
<dbReference type="HOGENOM" id="CLU_021426_0_0_1"/>
<feature type="signal peptide" evidence="5">
    <location>
        <begin position="1"/>
        <end position="19"/>
    </location>
</feature>
<evidence type="ECO:0000259" key="6">
    <source>
        <dbReference type="PROSITE" id="PS51767"/>
    </source>
</evidence>
<dbReference type="Proteomes" id="UP000053424">
    <property type="component" value="Unassembled WGS sequence"/>
</dbReference>
<dbReference type="PROSITE" id="PS51767">
    <property type="entry name" value="PEPTIDASE_A1"/>
    <property type="match status" value="1"/>
</dbReference>
<comment type="similarity">
    <text evidence="1 3">Belongs to the peptidase A1 family.</text>
</comment>
<dbReference type="InterPro" id="IPR021109">
    <property type="entry name" value="Peptidase_aspartic_dom_sf"/>
</dbReference>
<dbReference type="InterPro" id="IPR001969">
    <property type="entry name" value="Aspartic_peptidase_AS"/>
</dbReference>
<evidence type="ECO:0000256" key="1">
    <source>
        <dbReference type="ARBA" id="ARBA00007447"/>
    </source>
</evidence>
<dbReference type="GO" id="GO:0006508">
    <property type="term" value="P:proteolysis"/>
    <property type="evidence" value="ECO:0007669"/>
    <property type="project" value="UniProtKB-KW"/>
</dbReference>
<dbReference type="SUPFAM" id="SSF50630">
    <property type="entry name" value="Acid proteases"/>
    <property type="match status" value="1"/>
</dbReference>
<evidence type="ECO:0000256" key="5">
    <source>
        <dbReference type="SAM" id="SignalP"/>
    </source>
</evidence>
<dbReference type="OrthoDB" id="3089at2759"/>
<keyword evidence="3" id="KW-0645">Protease</keyword>
<reference evidence="8" key="2">
    <citation type="submission" date="2015-01" db="EMBL/GenBank/DDBJ databases">
        <title>Evolutionary Origins and Diversification of the Mycorrhizal Mutualists.</title>
        <authorList>
            <consortium name="DOE Joint Genome Institute"/>
            <consortium name="Mycorrhizal Genomics Consortium"/>
            <person name="Kohler A."/>
            <person name="Kuo A."/>
            <person name="Nagy L.G."/>
            <person name="Floudas D."/>
            <person name="Copeland A."/>
            <person name="Barry K.W."/>
            <person name="Cichocki N."/>
            <person name="Veneault-Fourrey C."/>
            <person name="LaButti K."/>
            <person name="Lindquist E.A."/>
            <person name="Lipzen A."/>
            <person name="Lundell T."/>
            <person name="Morin E."/>
            <person name="Murat C."/>
            <person name="Riley R."/>
            <person name="Ohm R."/>
            <person name="Sun H."/>
            <person name="Tunlid A."/>
            <person name="Henrissat B."/>
            <person name="Grigoriev I.V."/>
            <person name="Hibbett D.S."/>
            <person name="Martin F."/>
        </authorList>
    </citation>
    <scope>NUCLEOTIDE SEQUENCE [LARGE SCALE GENOMIC DNA]</scope>
    <source>
        <strain evidence="8">h7</strain>
    </source>
</reference>
<dbReference type="InterPro" id="IPR001461">
    <property type="entry name" value="Aspartic_peptidase_A1"/>
</dbReference>
<sequence>MFRSLLLCIGFSAVLQVLALPSQELDLDEIARRYTKRTPGGLHLPIVPRAARTLKRRGVSAAIGLGDFLDVAYTVLMKIGGITTPLVLDTGSSDLWVMSDACRQGCSGVPVYPQSTFRSSGVDVQMLYGDSSTGTYAAGMIGEDAVDLAGMTQQNHYFAAINSTNTSVIEIGAAGIFGLGFPINSVVWNNLFFQNISSPNQRREEANLEHKNIKMGSAFPNLHHFRRAKFPSLPRLFGEPSKHRARQTQTKTSALLYSVFESYATLAPFLPRLVATSALSLPMFSVSLQRDSIDIGGNPGMLSIGMYSYDEGGMPAPPDSPKEIYPITWEIMLDGVYLDGAKLPPSSLSSSTIELSALVDTGNSLLRGPSDVVELIYSRLGTDGIFPCSEPHSLAFEIGGKMFPVDPRDFASQAFPDNVQRCNANLVSTDAPRVGGYQFGWSLGVPFLKSVLSSYYFGNMSYPSHDLPKMGFLSTVPSAVIAASNADKNFPAISQAAPSGTGSAALTGATPTGSRTNVNSSRRGGELQISSLWGGFITLLLVAWSIPNFVHV</sequence>
<keyword evidence="2 3" id="KW-0064">Aspartyl protease</keyword>
<protein>
    <recommendedName>
        <fullName evidence="6">Peptidase A1 domain-containing protein</fullName>
    </recommendedName>
</protein>
<feature type="domain" description="Peptidase A1" evidence="6">
    <location>
        <begin position="73"/>
        <end position="465"/>
    </location>
</feature>
<dbReference type="Pfam" id="PF00026">
    <property type="entry name" value="Asp"/>
    <property type="match status" value="2"/>
</dbReference>
<dbReference type="STRING" id="686832.A0A0C3CI50"/>
<reference evidence="7 8" key="1">
    <citation type="submission" date="2014-04" db="EMBL/GenBank/DDBJ databases">
        <authorList>
            <consortium name="DOE Joint Genome Institute"/>
            <person name="Kuo A."/>
            <person name="Gay G."/>
            <person name="Dore J."/>
            <person name="Kohler A."/>
            <person name="Nagy L.G."/>
            <person name="Floudas D."/>
            <person name="Copeland A."/>
            <person name="Barry K.W."/>
            <person name="Cichocki N."/>
            <person name="Veneault-Fourrey C."/>
            <person name="LaButti K."/>
            <person name="Lindquist E.A."/>
            <person name="Lipzen A."/>
            <person name="Lundell T."/>
            <person name="Morin E."/>
            <person name="Murat C."/>
            <person name="Sun H."/>
            <person name="Tunlid A."/>
            <person name="Henrissat B."/>
            <person name="Grigoriev I.V."/>
            <person name="Hibbett D.S."/>
            <person name="Martin F."/>
            <person name="Nordberg H.P."/>
            <person name="Cantor M.N."/>
            <person name="Hua S.X."/>
        </authorList>
    </citation>
    <scope>NUCLEOTIDE SEQUENCE [LARGE SCALE GENOMIC DNA]</scope>
    <source>
        <strain evidence="8">h7</strain>
    </source>
</reference>
<evidence type="ECO:0000313" key="7">
    <source>
        <dbReference type="EMBL" id="KIM43824.1"/>
    </source>
</evidence>
<proteinExistence type="inferred from homology"/>
<organism evidence="7 8">
    <name type="scientific">Hebeloma cylindrosporum</name>
    <dbReference type="NCBI Taxonomy" id="76867"/>
    <lineage>
        <taxon>Eukaryota</taxon>
        <taxon>Fungi</taxon>
        <taxon>Dikarya</taxon>
        <taxon>Basidiomycota</taxon>
        <taxon>Agaricomycotina</taxon>
        <taxon>Agaricomycetes</taxon>
        <taxon>Agaricomycetidae</taxon>
        <taxon>Agaricales</taxon>
        <taxon>Agaricineae</taxon>
        <taxon>Hymenogastraceae</taxon>
        <taxon>Hebeloma</taxon>
    </lineage>
</organism>
<feature type="chain" id="PRO_5002162494" description="Peptidase A1 domain-containing protein" evidence="5">
    <location>
        <begin position="20"/>
        <end position="552"/>
    </location>
</feature>
<name>A0A0C3CI50_HEBCY</name>
<evidence type="ECO:0000256" key="4">
    <source>
        <dbReference type="SAM" id="MobiDB-lite"/>
    </source>
</evidence>
<dbReference type="PROSITE" id="PS00141">
    <property type="entry name" value="ASP_PROTEASE"/>
    <property type="match status" value="1"/>
</dbReference>
<dbReference type="EMBL" id="KN831775">
    <property type="protein sequence ID" value="KIM43824.1"/>
    <property type="molecule type" value="Genomic_DNA"/>
</dbReference>
<dbReference type="PRINTS" id="PR00792">
    <property type="entry name" value="PEPSIN"/>
</dbReference>
<keyword evidence="8" id="KW-1185">Reference proteome</keyword>
<dbReference type="PANTHER" id="PTHR47966:SF74">
    <property type="entry name" value="AGR407CP"/>
    <property type="match status" value="1"/>
</dbReference>
<accession>A0A0C3CI50</accession>
<evidence type="ECO:0000313" key="8">
    <source>
        <dbReference type="Proteomes" id="UP000053424"/>
    </source>
</evidence>
<feature type="region of interest" description="Disordered" evidence="4">
    <location>
        <begin position="497"/>
        <end position="522"/>
    </location>
</feature>
<dbReference type="PANTHER" id="PTHR47966">
    <property type="entry name" value="BETA-SITE APP-CLEAVING ENZYME, ISOFORM A-RELATED"/>
    <property type="match status" value="1"/>
</dbReference>
<dbReference type="CDD" id="cd05471">
    <property type="entry name" value="pepsin_like"/>
    <property type="match status" value="1"/>
</dbReference>
<keyword evidence="5" id="KW-0732">Signal</keyword>
<dbReference type="AlphaFoldDB" id="A0A0C3CI50"/>
<gene>
    <name evidence="7" type="ORF">M413DRAFT_443706</name>
</gene>
<evidence type="ECO:0000256" key="2">
    <source>
        <dbReference type="ARBA" id="ARBA00022750"/>
    </source>
</evidence>
<dbReference type="InterPro" id="IPR033121">
    <property type="entry name" value="PEPTIDASE_A1"/>
</dbReference>
<keyword evidence="3" id="KW-0378">Hydrolase</keyword>
<evidence type="ECO:0000256" key="3">
    <source>
        <dbReference type="RuleBase" id="RU000454"/>
    </source>
</evidence>
<dbReference type="GO" id="GO:0004190">
    <property type="term" value="F:aspartic-type endopeptidase activity"/>
    <property type="evidence" value="ECO:0007669"/>
    <property type="project" value="UniProtKB-KW"/>
</dbReference>
<dbReference type="InterPro" id="IPR034164">
    <property type="entry name" value="Pepsin-like_dom"/>
</dbReference>